<evidence type="ECO:0000256" key="7">
    <source>
        <dbReference type="ARBA" id="ARBA00029325"/>
    </source>
</evidence>
<sequence>MAEPMVCVDDFERFAFQVLPRNALDYYRSGANDQSTLKDNVAAFKRWKLAPRVLRDVSCLDLSTTILGHQISFPVCVAATAMQCMAHPHGEVATAQAAQTMGTAFTLSTFATSTLEGIAEDAPQVLRFFQLFIYKNRDITRQLVRRAERAGFSAVCLTVDVPCFGKRLADDRNKFKLPPHLKLANFEGIDFKSSGVGSAKEGSGLDEYGASLDPSLTWKDIDFLKSITNLPIILKGILTAEDALLAVDAGVAAIIVSNHGARQLDTVPATIDVLPEIVAAVKDRCEVYMDGGVRLGTDVFKALVLGAKAVFIGRPALYGLTYNGAKGVESVLRLLQREFASAMALSGCASVSDIQPCMLRHQTTFPAKL</sequence>
<dbReference type="OMA" id="WSYVAGG"/>
<feature type="active site" description="Proton acceptor" evidence="9">
    <location>
        <position position="259"/>
    </location>
</feature>
<comment type="catalytic activity">
    <reaction evidence="7">
        <text>a (2S)-2-hydroxycarboxylate + O2 = a 2-oxocarboxylate + H2O2</text>
        <dbReference type="Rhea" id="RHEA:16789"/>
        <dbReference type="ChEBI" id="CHEBI:15379"/>
        <dbReference type="ChEBI" id="CHEBI:16240"/>
        <dbReference type="ChEBI" id="CHEBI:35179"/>
        <dbReference type="ChEBI" id="CHEBI:58123"/>
        <dbReference type="EC" id="1.1.3.15"/>
    </reaction>
    <physiologicalReaction direction="left-to-right" evidence="7">
        <dbReference type="Rhea" id="RHEA:16790"/>
    </physiologicalReaction>
</comment>
<feature type="binding site" evidence="10">
    <location>
        <position position="167"/>
    </location>
    <ligand>
        <name>glyoxylate</name>
        <dbReference type="ChEBI" id="CHEBI:36655"/>
    </ligand>
</feature>
<evidence type="ECO:0000313" key="13">
    <source>
        <dbReference type="EnsemblMetazoa" id="CapteP6256"/>
    </source>
</evidence>
<evidence type="ECO:0000313" key="12">
    <source>
        <dbReference type="EMBL" id="ELT96480.1"/>
    </source>
</evidence>
<feature type="binding site" evidence="10">
    <location>
        <position position="26"/>
    </location>
    <ligand>
        <name>glyoxylate</name>
        <dbReference type="ChEBI" id="CHEBI:36655"/>
    </ligand>
</feature>
<dbReference type="GO" id="GO:0003973">
    <property type="term" value="F:(S)-2-hydroxy-acid oxidase activity"/>
    <property type="evidence" value="ECO:0007669"/>
    <property type="project" value="UniProtKB-EC"/>
</dbReference>
<evidence type="ECO:0000256" key="10">
    <source>
        <dbReference type="PIRSR" id="PIRSR000138-2"/>
    </source>
</evidence>
<dbReference type="OrthoDB" id="6274671at2759"/>
<feature type="binding site" evidence="10">
    <location>
        <position position="257"/>
    </location>
    <ligand>
        <name>FMN</name>
        <dbReference type="ChEBI" id="CHEBI:58210"/>
    </ligand>
</feature>
<dbReference type="PROSITE" id="PS51349">
    <property type="entry name" value="FMN_HYDROXY_ACID_DH_2"/>
    <property type="match status" value="1"/>
</dbReference>
<feature type="domain" description="FMN hydroxy acid dehydrogenase" evidence="11">
    <location>
        <begin position="1"/>
        <end position="364"/>
    </location>
</feature>
<evidence type="ECO:0000313" key="14">
    <source>
        <dbReference type="Proteomes" id="UP000014760"/>
    </source>
</evidence>
<evidence type="ECO:0000256" key="2">
    <source>
        <dbReference type="ARBA" id="ARBA00013087"/>
    </source>
</evidence>
<feature type="binding site" evidence="10">
    <location>
        <position position="262"/>
    </location>
    <ligand>
        <name>glyoxylate</name>
        <dbReference type="ChEBI" id="CHEBI:36655"/>
    </ligand>
</feature>
<gene>
    <name evidence="12" type="ORF">CAPTEDRAFT_6256</name>
</gene>
<dbReference type="InterPro" id="IPR037396">
    <property type="entry name" value="FMN_HAD"/>
</dbReference>
<evidence type="ECO:0000256" key="4">
    <source>
        <dbReference type="ARBA" id="ARBA00022643"/>
    </source>
</evidence>
<evidence type="ECO:0000256" key="3">
    <source>
        <dbReference type="ARBA" id="ARBA00022630"/>
    </source>
</evidence>
<keyword evidence="5" id="KW-0560">Oxidoreductase</keyword>
<feature type="binding site" evidence="10">
    <location>
        <position position="235"/>
    </location>
    <ligand>
        <name>FMN</name>
        <dbReference type="ChEBI" id="CHEBI:58210"/>
    </ligand>
</feature>
<proteinExistence type="inferred from homology"/>
<reference evidence="14" key="1">
    <citation type="submission" date="2012-12" db="EMBL/GenBank/DDBJ databases">
        <authorList>
            <person name="Hellsten U."/>
            <person name="Grimwood J."/>
            <person name="Chapman J.A."/>
            <person name="Shapiro H."/>
            <person name="Aerts A."/>
            <person name="Otillar R.P."/>
            <person name="Terry A.Y."/>
            <person name="Boore J.L."/>
            <person name="Simakov O."/>
            <person name="Marletaz F."/>
            <person name="Cho S.-J."/>
            <person name="Edsinger-Gonzales E."/>
            <person name="Havlak P."/>
            <person name="Kuo D.-H."/>
            <person name="Larsson T."/>
            <person name="Lv J."/>
            <person name="Arendt D."/>
            <person name="Savage R."/>
            <person name="Osoegawa K."/>
            <person name="de Jong P."/>
            <person name="Lindberg D.R."/>
            <person name="Seaver E.C."/>
            <person name="Weisblat D.A."/>
            <person name="Putnam N.H."/>
            <person name="Grigoriev I.V."/>
            <person name="Rokhsar D.S."/>
        </authorList>
    </citation>
    <scope>NUCLEOTIDE SEQUENCE</scope>
    <source>
        <strain evidence="14">I ESC-2004</strain>
    </source>
</reference>
<comment type="cofactor">
    <cofactor evidence="1">
        <name>FMN</name>
        <dbReference type="ChEBI" id="CHEBI:58210"/>
    </cofactor>
</comment>
<evidence type="ECO:0000256" key="9">
    <source>
        <dbReference type="PIRSR" id="PIRSR000138-1"/>
    </source>
</evidence>
<feature type="binding site" evidence="10">
    <location>
        <begin position="290"/>
        <end position="294"/>
    </location>
    <ligand>
        <name>FMN</name>
        <dbReference type="ChEBI" id="CHEBI:58210"/>
    </ligand>
</feature>
<evidence type="ECO:0000256" key="6">
    <source>
        <dbReference type="ARBA" id="ARBA00024042"/>
    </source>
</evidence>
<dbReference type="FunCoup" id="R7TZW2">
    <property type="interactions" value="331"/>
</dbReference>
<dbReference type="FunFam" id="3.20.20.70:FF:000056">
    <property type="entry name" value="hydroxyacid oxidase 2"/>
    <property type="match status" value="1"/>
</dbReference>
<organism evidence="12">
    <name type="scientific">Capitella teleta</name>
    <name type="common">Polychaete worm</name>
    <dbReference type="NCBI Taxonomy" id="283909"/>
    <lineage>
        <taxon>Eukaryota</taxon>
        <taxon>Metazoa</taxon>
        <taxon>Spiralia</taxon>
        <taxon>Lophotrochozoa</taxon>
        <taxon>Annelida</taxon>
        <taxon>Polychaeta</taxon>
        <taxon>Sedentaria</taxon>
        <taxon>Scolecida</taxon>
        <taxon>Capitellidae</taxon>
        <taxon>Capitella</taxon>
    </lineage>
</organism>
<reference evidence="13" key="3">
    <citation type="submission" date="2015-06" db="UniProtKB">
        <authorList>
            <consortium name="EnsemblMetazoa"/>
        </authorList>
    </citation>
    <scope>IDENTIFICATION</scope>
</reference>
<dbReference type="AlphaFoldDB" id="R7TZW2"/>
<dbReference type="GO" id="GO:0010181">
    <property type="term" value="F:FMN binding"/>
    <property type="evidence" value="ECO:0007669"/>
    <property type="project" value="InterPro"/>
</dbReference>
<feature type="binding site" evidence="10">
    <location>
        <position position="259"/>
    </location>
    <ligand>
        <name>glyoxylate</name>
        <dbReference type="ChEBI" id="CHEBI:36655"/>
    </ligand>
</feature>
<evidence type="ECO:0000256" key="5">
    <source>
        <dbReference type="ARBA" id="ARBA00023002"/>
    </source>
</evidence>
<dbReference type="EMBL" id="AMQN01002247">
    <property type="status" value="NOT_ANNOTATED_CDS"/>
    <property type="molecule type" value="Genomic_DNA"/>
</dbReference>
<keyword evidence="3 10" id="KW-0285">Flavoprotein</keyword>
<dbReference type="PANTHER" id="PTHR10578:SF107">
    <property type="entry name" value="2-HYDROXYACID OXIDASE 1"/>
    <property type="match status" value="1"/>
</dbReference>
<keyword evidence="4 10" id="KW-0288">FMN</keyword>
<reference evidence="12 14" key="2">
    <citation type="journal article" date="2013" name="Nature">
        <title>Insights into bilaterian evolution from three spiralian genomes.</title>
        <authorList>
            <person name="Simakov O."/>
            <person name="Marletaz F."/>
            <person name="Cho S.J."/>
            <person name="Edsinger-Gonzales E."/>
            <person name="Havlak P."/>
            <person name="Hellsten U."/>
            <person name="Kuo D.H."/>
            <person name="Larsson T."/>
            <person name="Lv J."/>
            <person name="Arendt D."/>
            <person name="Savage R."/>
            <person name="Osoegawa K."/>
            <person name="de Jong P."/>
            <person name="Grimwood J."/>
            <person name="Chapman J.A."/>
            <person name="Shapiro H."/>
            <person name="Aerts A."/>
            <person name="Otillar R.P."/>
            <person name="Terry A.Y."/>
            <person name="Boore J.L."/>
            <person name="Grigoriev I.V."/>
            <person name="Lindberg D.R."/>
            <person name="Seaver E.C."/>
            <person name="Weisblat D.A."/>
            <person name="Putnam N.H."/>
            <person name="Rokhsar D.S."/>
        </authorList>
    </citation>
    <scope>NUCLEOTIDE SEQUENCE</scope>
    <source>
        <strain evidence="12 14">I ESC-2004</strain>
    </source>
</reference>
<evidence type="ECO:0000259" key="11">
    <source>
        <dbReference type="PROSITE" id="PS51349"/>
    </source>
</evidence>
<dbReference type="Pfam" id="PF01070">
    <property type="entry name" value="FMN_dh"/>
    <property type="match status" value="1"/>
</dbReference>
<dbReference type="STRING" id="283909.R7TZW2"/>
<dbReference type="PIRSF" id="PIRSF000138">
    <property type="entry name" value="Al-hdrx_acd_dh"/>
    <property type="match status" value="1"/>
</dbReference>
<dbReference type="EC" id="1.1.3.15" evidence="2"/>
<dbReference type="EMBL" id="KB308810">
    <property type="protein sequence ID" value="ELT96480.1"/>
    <property type="molecule type" value="Genomic_DNA"/>
</dbReference>
<protein>
    <recommendedName>
        <fullName evidence="2">(S)-2-hydroxy-acid oxidase</fullName>
        <ecNumber evidence="2">1.1.3.15</ecNumber>
    </recommendedName>
</protein>
<dbReference type="PROSITE" id="PS00557">
    <property type="entry name" value="FMN_HYDROXY_ACID_DH_1"/>
    <property type="match status" value="1"/>
</dbReference>
<comment type="catalytic activity">
    <reaction evidence="8">
        <text>2-hydroxyoctanoate + O2 = 2-oxooctanoate + H2O2</text>
        <dbReference type="Rhea" id="RHEA:67940"/>
        <dbReference type="ChEBI" id="CHEBI:15379"/>
        <dbReference type="ChEBI" id="CHEBI:16240"/>
        <dbReference type="ChEBI" id="CHEBI:133514"/>
        <dbReference type="ChEBI" id="CHEBI:176689"/>
    </reaction>
    <physiologicalReaction direction="left-to-right" evidence="8">
        <dbReference type="Rhea" id="RHEA:67941"/>
    </physiologicalReaction>
</comment>
<evidence type="ECO:0000256" key="8">
    <source>
        <dbReference type="ARBA" id="ARBA00029327"/>
    </source>
</evidence>
<feature type="binding site" evidence="10">
    <location>
        <position position="130"/>
    </location>
    <ligand>
        <name>FMN</name>
        <dbReference type="ChEBI" id="CHEBI:58210"/>
    </ligand>
</feature>
<dbReference type="EnsemblMetazoa" id="CapteT6256">
    <property type="protein sequence ID" value="CapteP6256"/>
    <property type="gene ID" value="CapteG6256"/>
</dbReference>
<feature type="binding site" evidence="10">
    <location>
        <begin position="79"/>
        <end position="81"/>
    </location>
    <ligand>
        <name>FMN</name>
        <dbReference type="ChEBI" id="CHEBI:58210"/>
    </ligand>
</feature>
<dbReference type="Gene3D" id="3.20.20.70">
    <property type="entry name" value="Aldolase class I"/>
    <property type="match status" value="1"/>
</dbReference>
<evidence type="ECO:0000256" key="1">
    <source>
        <dbReference type="ARBA" id="ARBA00001917"/>
    </source>
</evidence>
<feature type="binding site" evidence="10">
    <location>
        <position position="158"/>
    </location>
    <ligand>
        <name>FMN</name>
        <dbReference type="ChEBI" id="CHEBI:58210"/>
    </ligand>
</feature>
<dbReference type="CDD" id="cd02809">
    <property type="entry name" value="alpha_hydroxyacid_oxid_FMN"/>
    <property type="match status" value="1"/>
</dbReference>
<dbReference type="InterPro" id="IPR000262">
    <property type="entry name" value="FMN-dep_DH"/>
</dbReference>
<dbReference type="HOGENOM" id="CLU_020639_6_1_1"/>
<dbReference type="GO" id="GO:0005777">
    <property type="term" value="C:peroxisome"/>
    <property type="evidence" value="ECO:0007669"/>
    <property type="project" value="UniProtKB-ARBA"/>
</dbReference>
<name>R7TZW2_CAPTE</name>
<dbReference type="SUPFAM" id="SSF51395">
    <property type="entry name" value="FMN-linked oxidoreductases"/>
    <property type="match status" value="1"/>
</dbReference>
<dbReference type="Proteomes" id="UP000014760">
    <property type="component" value="Unassembled WGS sequence"/>
</dbReference>
<feature type="binding site" evidence="10">
    <location>
        <begin position="313"/>
        <end position="314"/>
    </location>
    <ligand>
        <name>FMN</name>
        <dbReference type="ChEBI" id="CHEBI:58210"/>
    </ligand>
</feature>
<comment type="similarity">
    <text evidence="6">Belongs to the FMN-dependent alpha-hydroxy acid dehydrogenase family.</text>
</comment>
<dbReference type="InterPro" id="IPR012133">
    <property type="entry name" value="Alpha-hydoxy_acid_DH_FMN"/>
</dbReference>
<feature type="binding site" evidence="10">
    <location>
        <position position="108"/>
    </location>
    <ligand>
        <name>FMN</name>
        <dbReference type="ChEBI" id="CHEBI:58210"/>
    </ligand>
</feature>
<dbReference type="PANTHER" id="PTHR10578">
    <property type="entry name" value="S -2-HYDROXY-ACID OXIDASE-RELATED"/>
    <property type="match status" value="1"/>
</dbReference>
<dbReference type="InterPro" id="IPR013785">
    <property type="entry name" value="Aldolase_TIM"/>
</dbReference>
<accession>R7TZW2</accession>
<keyword evidence="14" id="KW-1185">Reference proteome</keyword>
<dbReference type="InterPro" id="IPR008259">
    <property type="entry name" value="FMN_hydac_DH_AS"/>
</dbReference>